<dbReference type="SUPFAM" id="SSF63829">
    <property type="entry name" value="Calcium-dependent phosphotriesterase"/>
    <property type="match status" value="1"/>
</dbReference>
<dbReference type="Proteomes" id="UP001272242">
    <property type="component" value="Unassembled WGS sequence"/>
</dbReference>
<feature type="domain" description="SMP-30/Gluconolactonase/LRE-like region" evidence="3">
    <location>
        <begin position="66"/>
        <end position="282"/>
    </location>
</feature>
<evidence type="ECO:0000313" key="4">
    <source>
        <dbReference type="EMBL" id="MDY3563260.1"/>
    </source>
</evidence>
<reference evidence="5" key="1">
    <citation type="journal article" date="2023" name="Mar. Drugs">
        <title>Gemmata algarum, a Novel Planctomycete Isolated from an Algal Mat, Displays Antimicrobial Activity.</title>
        <authorList>
            <person name="Kumar G."/>
            <person name="Kallscheuer N."/>
            <person name="Kashif M."/>
            <person name="Ahamad S."/>
            <person name="Jagadeeshwari U."/>
            <person name="Pannikurungottu S."/>
            <person name="Haufschild T."/>
            <person name="Kabuu M."/>
            <person name="Sasikala C."/>
            <person name="Jogler C."/>
            <person name="Ramana C."/>
        </authorList>
    </citation>
    <scope>NUCLEOTIDE SEQUENCE [LARGE SCALE GENOMIC DNA]</scope>
    <source>
        <strain evidence="5">JC673</strain>
    </source>
</reference>
<feature type="chain" id="PRO_5046708347" evidence="1">
    <location>
        <begin position="19"/>
        <end position="471"/>
    </location>
</feature>
<dbReference type="Gene3D" id="2.120.10.30">
    <property type="entry name" value="TolB, C-terminal domain"/>
    <property type="match status" value="1"/>
</dbReference>
<dbReference type="EMBL" id="JAXBLV010000233">
    <property type="protein sequence ID" value="MDY3563260.1"/>
    <property type="molecule type" value="Genomic_DNA"/>
</dbReference>
<dbReference type="Pfam" id="PF06439">
    <property type="entry name" value="3keto-disac_hyd"/>
    <property type="match status" value="1"/>
</dbReference>
<evidence type="ECO:0000259" key="3">
    <source>
        <dbReference type="Pfam" id="PF08450"/>
    </source>
</evidence>
<dbReference type="InterPro" id="IPR013658">
    <property type="entry name" value="SGL"/>
</dbReference>
<keyword evidence="5" id="KW-1185">Reference proteome</keyword>
<protein>
    <submittedName>
        <fullName evidence="4">SMP-30/gluconolactonase/LRE family protein</fullName>
    </submittedName>
</protein>
<feature type="domain" description="3-keto-alpha-glucoside-1,2-lyase/3-keto-2-hydroxy-glucal hydratase" evidence="2">
    <location>
        <begin position="310"/>
        <end position="467"/>
    </location>
</feature>
<organism evidence="4 5">
    <name type="scientific">Gemmata algarum</name>
    <dbReference type="NCBI Taxonomy" id="2975278"/>
    <lineage>
        <taxon>Bacteria</taxon>
        <taxon>Pseudomonadati</taxon>
        <taxon>Planctomycetota</taxon>
        <taxon>Planctomycetia</taxon>
        <taxon>Gemmatales</taxon>
        <taxon>Gemmataceae</taxon>
        <taxon>Gemmata</taxon>
    </lineage>
</organism>
<dbReference type="InterPro" id="IPR005511">
    <property type="entry name" value="SMP-30"/>
</dbReference>
<dbReference type="PRINTS" id="PR01790">
    <property type="entry name" value="SMP30FAMILY"/>
</dbReference>
<dbReference type="InterPro" id="IPR051262">
    <property type="entry name" value="SMP-30/CGR1_Lactonase"/>
</dbReference>
<evidence type="ECO:0000256" key="1">
    <source>
        <dbReference type="SAM" id="SignalP"/>
    </source>
</evidence>
<dbReference type="Pfam" id="PF08450">
    <property type="entry name" value="SGL"/>
    <property type="match status" value="1"/>
</dbReference>
<dbReference type="Gene3D" id="2.60.120.560">
    <property type="entry name" value="Exo-inulinase, domain 1"/>
    <property type="match status" value="1"/>
</dbReference>
<dbReference type="PANTHER" id="PTHR47572:SF5">
    <property type="entry name" value="BLR2277 PROTEIN"/>
    <property type="match status" value="1"/>
</dbReference>
<dbReference type="InterPro" id="IPR010496">
    <property type="entry name" value="AL/BT2_dom"/>
</dbReference>
<gene>
    <name evidence="4" type="ORF">R5W23_004760</name>
</gene>
<sequence length="471" mass="51234">MRHVLALTLLGLTATLSAADKDELFTAKPLTEKNSFTPGIEGPCCDAAGKLYVVNLKLNGDGTRKNGDIAVIAPGSKPSVYIDLPEKSVGNGIVFDTKGFMYVADYTGHNVLKIDPKTKAVAVFAHEPTANQPNDLAIAPNGTLYASDPNWAKGTGQLWKVATDGKFTKVAADMGTTNGIDVSPDGKTLYVNESVQRNVWSFPIQADGTLGEKKLLKKFDDHGFDGMRCDADGNLYITRYGAGTVVKMSPDGKILKEIDVLGKKPSNICFGGPDGRTAYVTEVEFNRVVTFRVDRPGLAWARLHAKETGTVELFNGKDLTGWGYVKGATFEGFDGKTESSDKRYSAKDGVLVVNPGKGLNQLWTAAKFPTDFELRLEFRAGVNADSGLFVRGPQLQVRDYLVAGPYKDLKKYKPQDWNEIVVVVRGEVAHCTCNGEVLNDKMKVPATGPIGLEADRGQMEYRNIRLKELKP</sequence>
<evidence type="ECO:0000313" key="5">
    <source>
        <dbReference type="Proteomes" id="UP001272242"/>
    </source>
</evidence>
<keyword evidence="1" id="KW-0732">Signal</keyword>
<evidence type="ECO:0000259" key="2">
    <source>
        <dbReference type="Pfam" id="PF06439"/>
    </source>
</evidence>
<comment type="caution">
    <text evidence="4">The sequence shown here is derived from an EMBL/GenBank/DDBJ whole genome shotgun (WGS) entry which is preliminary data.</text>
</comment>
<feature type="signal peptide" evidence="1">
    <location>
        <begin position="1"/>
        <end position="18"/>
    </location>
</feature>
<dbReference type="PANTHER" id="PTHR47572">
    <property type="entry name" value="LIPOPROTEIN-RELATED"/>
    <property type="match status" value="1"/>
</dbReference>
<accession>A0ABU5F6P5</accession>
<proteinExistence type="predicted"/>
<name>A0ABU5F6P5_9BACT</name>
<dbReference type="InterPro" id="IPR011042">
    <property type="entry name" value="6-blade_b-propeller_TolB-like"/>
</dbReference>